<dbReference type="Gene3D" id="3.90.70.10">
    <property type="entry name" value="Cysteine proteinases"/>
    <property type="match status" value="1"/>
</dbReference>
<feature type="compositionally biased region" description="Basic and acidic residues" evidence="3">
    <location>
        <begin position="363"/>
        <end position="377"/>
    </location>
</feature>
<feature type="region of interest" description="Disordered" evidence="3">
    <location>
        <begin position="308"/>
        <end position="396"/>
    </location>
</feature>
<comment type="similarity">
    <text evidence="1">Belongs to the peptidase C19 family.</text>
</comment>
<dbReference type="SUPFAM" id="SSF54001">
    <property type="entry name" value="Cysteine proteinases"/>
    <property type="match status" value="1"/>
</dbReference>
<dbReference type="MEROPS" id="C19.A34"/>
<dbReference type="eggNOG" id="KOG1863">
    <property type="taxonomic scope" value="Eukaryota"/>
</dbReference>
<feature type="region of interest" description="Disordered" evidence="3">
    <location>
        <begin position="73"/>
        <end position="126"/>
    </location>
</feature>
<dbReference type="InterPro" id="IPR001394">
    <property type="entry name" value="Peptidase_C19_UCH"/>
</dbReference>
<evidence type="ECO:0000313" key="6">
    <source>
        <dbReference type="Proteomes" id="UP000008068"/>
    </source>
</evidence>
<dbReference type="InterPro" id="IPR028889">
    <property type="entry name" value="USP"/>
</dbReference>
<dbReference type="Proteomes" id="UP000008068">
    <property type="component" value="Unassembled WGS sequence"/>
</dbReference>
<gene>
    <name evidence="5" type="ORF">CAEBREN_31283</name>
</gene>
<evidence type="ECO:0000256" key="1">
    <source>
        <dbReference type="ARBA" id="ARBA00009085"/>
    </source>
</evidence>
<dbReference type="HOGENOM" id="CLU_263514_0_0_1"/>
<dbReference type="PANTHER" id="PTHR24006:SF940">
    <property type="entry name" value="UBIQUITIN CARBOXYL-TERMINAL HYDROLASE K02C4.3-RELATED"/>
    <property type="match status" value="1"/>
</dbReference>
<dbReference type="InterPro" id="IPR038765">
    <property type="entry name" value="Papain-like_cys_pep_sf"/>
</dbReference>
<dbReference type="GO" id="GO:0016579">
    <property type="term" value="P:protein deubiquitination"/>
    <property type="evidence" value="ECO:0007669"/>
    <property type="project" value="InterPro"/>
</dbReference>
<dbReference type="GO" id="GO:0005634">
    <property type="term" value="C:nucleus"/>
    <property type="evidence" value="ECO:0007669"/>
    <property type="project" value="TreeGrafter"/>
</dbReference>
<dbReference type="PROSITE" id="PS00973">
    <property type="entry name" value="USP_2"/>
    <property type="match status" value="1"/>
</dbReference>
<dbReference type="STRING" id="135651.G0PKE6"/>
<protein>
    <recommendedName>
        <fullName evidence="4">USP domain-containing protein</fullName>
    </recommendedName>
</protein>
<dbReference type="PANTHER" id="PTHR24006">
    <property type="entry name" value="UBIQUITIN CARBOXYL-TERMINAL HYDROLASE"/>
    <property type="match status" value="1"/>
</dbReference>
<feature type="domain" description="USP" evidence="4">
    <location>
        <begin position="137"/>
        <end position="721"/>
    </location>
</feature>
<dbReference type="InParanoid" id="G0PKE6"/>
<dbReference type="InterPro" id="IPR018200">
    <property type="entry name" value="USP_CS"/>
</dbReference>
<feature type="compositionally biased region" description="Basic and acidic residues" evidence="3">
    <location>
        <begin position="99"/>
        <end position="113"/>
    </location>
</feature>
<name>G0PKE6_CAEBE</name>
<dbReference type="OrthoDB" id="2420415at2759"/>
<accession>G0PKE6</accession>
<dbReference type="PROSITE" id="PS50235">
    <property type="entry name" value="USP_3"/>
    <property type="match status" value="1"/>
</dbReference>
<keyword evidence="6" id="KW-1185">Reference proteome</keyword>
<organism evidence="6">
    <name type="scientific">Caenorhabditis brenneri</name>
    <name type="common">Nematode worm</name>
    <dbReference type="NCBI Taxonomy" id="135651"/>
    <lineage>
        <taxon>Eukaryota</taxon>
        <taxon>Metazoa</taxon>
        <taxon>Ecdysozoa</taxon>
        <taxon>Nematoda</taxon>
        <taxon>Chromadorea</taxon>
        <taxon>Rhabditida</taxon>
        <taxon>Rhabditina</taxon>
        <taxon>Rhabditomorpha</taxon>
        <taxon>Rhabditoidea</taxon>
        <taxon>Rhabditidae</taxon>
        <taxon>Peloderinae</taxon>
        <taxon>Caenorhabditis</taxon>
    </lineage>
</organism>
<sequence length="1195" mass="137332">MKREIPASVPYELHDLWMEVSRYFDQLLENQTDYDLLLELFLKKKDTPAVMLDELSIEYFTELENKEKYAKVYGPEPKGADDVSSGYSRRPALTINDIPPRKSEGSSDLDRAVQESMRTSAEESNPLQVLRQPDFTSGIHNSRATCWFNAITQMLYTIPKFRSLLYHSVPCTWEQVPITNCEGNKKQEAEFLFLFRKLLAELQFTERRYVVIEEELFKIMDALHCRSKGARTILDRNHQDVNEMLMKIMEWLECGLDAAIAAHQNPTLNNNTVDEEEENMVIGDSTSSAPNSDVAGLACPEYDICQPSTSSHVHRDPKSRANSPTGKSQIHPVAVRPKAAFGLAETPVKDETVQEEKEEEEKMDCSEESPREPEKFKPGIQSSPVSRPEAKAPGDEATQAFVKGLKDSFLRIFESKRVAINKEGNDADIPISGRPEPILLTVPYGNVNDALEDYMYDLNTKNFYLFDQLPGAIFFSLNRYKNGTEKLHSRFTFEKELYMDRYMKKNLGMGLLDFHNERQSLRDQLSEVKAQLKGIREYPNGLGGHVGLIDTFKVVLDVLRMTREKEAPTSPGGHAHSVLVPEKVHLLQDQGKIFPVMTPDEVLNQKLEEQYRRLQDEEQQILQRQKDLEEEILKMESDLAARKDLKATKYELHSIVVHQGDMQMGHYWMFKRKYLSDGSQCWEMLNDTEATRVDWSEIEKQSYGSGLTSSSCAYLLMYVKTDDPWLMAPEKMDEKEAHQNLPQDLQDFTTRIRVEWRNRVERFRTENPRSEETPSQEFIFMMDSDLQQDENANPQILEGLENPLQVLASEFVASPWDVRQMDNRIQWMWNAVNRIDAKRFQDNRALVHSHYKALMAGDAMDYLQQELGLANVPDDAENDFLIIYNKFITGFHTKVNSENFRNNPIFFVASKVAPRFQAVLIRYILVQSMIVGEPGAVLKRIAYEECKAFLQASDDAGGVLTDEYHIYNYQTLIGAKVSRFCFRLLVNVGAYRETRNDLYLSEALIGYTTLVATMSMLRGILKVVLYRFKPLSELDVMDPLSEQRIKRNQLIDSLCEAMQQIKRWATDASLLEDRSQVHLMIQVQTELKAKFECVVLPEDGKEAVEKQEIICRLLAAIDTVPHQNANLANMESVTMFECDVKTTAQEIAMTEKYLRIFGDVNIRVNSIMEELTTMVQAVYNTMGDYDRNTPTIMLP</sequence>
<dbReference type="InterPro" id="IPR050164">
    <property type="entry name" value="Peptidase_C19"/>
</dbReference>
<dbReference type="FunCoup" id="G0PKE6">
    <property type="interactions" value="2148"/>
</dbReference>
<proteinExistence type="inferred from homology"/>
<feature type="coiled-coil region" evidence="2">
    <location>
        <begin position="600"/>
        <end position="638"/>
    </location>
</feature>
<feature type="compositionally biased region" description="Polar residues" evidence="3">
    <location>
        <begin position="116"/>
        <end position="126"/>
    </location>
</feature>
<dbReference type="AlphaFoldDB" id="G0PKE6"/>
<dbReference type="GO" id="GO:0005829">
    <property type="term" value="C:cytosol"/>
    <property type="evidence" value="ECO:0007669"/>
    <property type="project" value="TreeGrafter"/>
</dbReference>
<dbReference type="EMBL" id="GL380854">
    <property type="protein sequence ID" value="EGT32044.1"/>
    <property type="molecule type" value="Genomic_DNA"/>
</dbReference>
<dbReference type="GO" id="GO:0004843">
    <property type="term" value="F:cysteine-type deubiquitinase activity"/>
    <property type="evidence" value="ECO:0007669"/>
    <property type="project" value="InterPro"/>
</dbReference>
<reference evidence="6" key="1">
    <citation type="submission" date="2011-07" db="EMBL/GenBank/DDBJ databases">
        <authorList>
            <consortium name="Caenorhabditis brenneri Sequencing and Analysis Consortium"/>
            <person name="Wilson R.K."/>
        </authorList>
    </citation>
    <scope>NUCLEOTIDE SEQUENCE [LARGE SCALE GENOMIC DNA]</scope>
    <source>
        <strain evidence="6">PB2801</strain>
    </source>
</reference>
<keyword evidence="2" id="KW-0175">Coiled coil</keyword>
<evidence type="ECO:0000256" key="3">
    <source>
        <dbReference type="SAM" id="MobiDB-lite"/>
    </source>
</evidence>
<evidence type="ECO:0000259" key="4">
    <source>
        <dbReference type="PROSITE" id="PS50235"/>
    </source>
</evidence>
<evidence type="ECO:0000313" key="5">
    <source>
        <dbReference type="EMBL" id="EGT32044.1"/>
    </source>
</evidence>
<dbReference type="Pfam" id="PF00443">
    <property type="entry name" value="UCH"/>
    <property type="match status" value="1"/>
</dbReference>
<evidence type="ECO:0000256" key="2">
    <source>
        <dbReference type="SAM" id="Coils"/>
    </source>
</evidence>